<accession>A0A6C0ED89</accession>
<dbReference type="EMBL" id="MN739809">
    <property type="protein sequence ID" value="QHT27074.1"/>
    <property type="molecule type" value="Genomic_DNA"/>
</dbReference>
<protein>
    <submittedName>
        <fullName evidence="1">Uncharacterized protein</fullName>
    </submittedName>
</protein>
<dbReference type="AlphaFoldDB" id="A0A6C0ED89"/>
<evidence type="ECO:0000313" key="1">
    <source>
        <dbReference type="EMBL" id="QHT27074.1"/>
    </source>
</evidence>
<name>A0A6C0ED89_9ZZZZ</name>
<sequence>MFITNNKFKINNKVLIFIYIIKIYKFILTI</sequence>
<organism evidence="1">
    <name type="scientific">viral metagenome</name>
    <dbReference type="NCBI Taxonomy" id="1070528"/>
    <lineage>
        <taxon>unclassified sequences</taxon>
        <taxon>metagenomes</taxon>
        <taxon>organismal metagenomes</taxon>
    </lineage>
</organism>
<proteinExistence type="predicted"/>
<reference evidence="1" key="1">
    <citation type="journal article" date="2020" name="Nature">
        <title>Giant virus diversity and host interactions through global metagenomics.</title>
        <authorList>
            <person name="Schulz F."/>
            <person name="Roux S."/>
            <person name="Paez-Espino D."/>
            <person name="Jungbluth S."/>
            <person name="Walsh D.A."/>
            <person name="Denef V.J."/>
            <person name="McMahon K.D."/>
            <person name="Konstantinidis K.T."/>
            <person name="Eloe-Fadrosh E.A."/>
            <person name="Kyrpides N.C."/>
            <person name="Woyke T."/>
        </authorList>
    </citation>
    <scope>NUCLEOTIDE SEQUENCE</scope>
    <source>
        <strain evidence="1">GVMAG-M-3300023179-2</strain>
    </source>
</reference>